<evidence type="ECO:0000259" key="8">
    <source>
        <dbReference type="Pfam" id="PF02308"/>
    </source>
</evidence>
<feature type="transmembrane region" description="Helical" evidence="7">
    <location>
        <begin position="12"/>
        <end position="30"/>
    </location>
</feature>
<dbReference type="EMBL" id="JAQOUE010000002">
    <property type="protein sequence ID" value="MDT7043760.1"/>
    <property type="molecule type" value="Genomic_DNA"/>
</dbReference>
<proteinExistence type="inferred from homology"/>
<dbReference type="Proteomes" id="UP001250932">
    <property type="component" value="Unassembled WGS sequence"/>
</dbReference>
<keyword evidence="5 7" id="KW-1133">Transmembrane helix</keyword>
<keyword evidence="6 7" id="KW-0472">Membrane</keyword>
<evidence type="ECO:0000256" key="6">
    <source>
        <dbReference type="ARBA" id="ARBA00023136"/>
    </source>
</evidence>
<evidence type="ECO:0000313" key="10">
    <source>
        <dbReference type="Proteomes" id="UP001250932"/>
    </source>
</evidence>
<evidence type="ECO:0000256" key="5">
    <source>
        <dbReference type="ARBA" id="ARBA00022989"/>
    </source>
</evidence>
<reference evidence="9 10" key="1">
    <citation type="journal article" date="2023" name="ISME J.">
        <title>Cultivation and genomic characterization of novel and ubiquitous marine nitrite-oxidizing bacteria from the Nitrospirales.</title>
        <authorList>
            <person name="Mueller A.J."/>
            <person name="Daebeler A."/>
            <person name="Herbold C.W."/>
            <person name="Kirkegaard R.H."/>
            <person name="Daims H."/>
        </authorList>
    </citation>
    <scope>NUCLEOTIDE SEQUENCE [LARGE SCALE GENOMIC DNA]</scope>
    <source>
        <strain evidence="9 10">EB</strain>
    </source>
</reference>
<dbReference type="InterPro" id="IPR049177">
    <property type="entry name" value="MgtC_SapB_SrpB_YhiD_N"/>
</dbReference>
<evidence type="ECO:0000256" key="1">
    <source>
        <dbReference type="ARBA" id="ARBA00004651"/>
    </source>
</evidence>
<sequence>MDVLLIELLQIQILGHVVAAMVLGGIVGLDRELANRPAGIRTHSLVAGAAALFVSMGQVLVEGFHSNINVDVLRSDPIRLIEAVITGVSFLGAGTIIRQQSADRVHGLTTAASILIVAGIGVCVALGQYILAIGVTGLVWVVLRGLHHVEARLGTASTRNLG</sequence>
<feature type="transmembrane region" description="Helical" evidence="7">
    <location>
        <begin position="110"/>
        <end position="143"/>
    </location>
</feature>
<feature type="transmembrane region" description="Helical" evidence="7">
    <location>
        <begin position="42"/>
        <end position="60"/>
    </location>
</feature>
<dbReference type="PRINTS" id="PR01837">
    <property type="entry name" value="MGTCSAPBPROT"/>
</dbReference>
<dbReference type="PANTHER" id="PTHR33778">
    <property type="entry name" value="PROTEIN MGTC"/>
    <property type="match status" value="1"/>
</dbReference>
<comment type="similarity">
    <text evidence="2">Belongs to the MgtC/SapB family.</text>
</comment>
<gene>
    <name evidence="9" type="ORF">PPG34_15505</name>
</gene>
<protein>
    <submittedName>
        <fullName evidence="9">MgtC/SapB family protein</fullName>
    </submittedName>
</protein>
<evidence type="ECO:0000256" key="3">
    <source>
        <dbReference type="ARBA" id="ARBA00022475"/>
    </source>
</evidence>
<evidence type="ECO:0000256" key="4">
    <source>
        <dbReference type="ARBA" id="ARBA00022692"/>
    </source>
</evidence>
<keyword evidence="4 7" id="KW-0812">Transmembrane</keyword>
<keyword evidence="10" id="KW-1185">Reference proteome</keyword>
<feature type="domain" description="MgtC/SapB/SrpB/YhiD N-terminal" evidence="8">
    <location>
        <begin position="18"/>
        <end position="150"/>
    </location>
</feature>
<dbReference type="PANTHER" id="PTHR33778:SF1">
    <property type="entry name" value="MAGNESIUM TRANSPORTER YHID-RELATED"/>
    <property type="match status" value="1"/>
</dbReference>
<evidence type="ECO:0000256" key="2">
    <source>
        <dbReference type="ARBA" id="ARBA00009298"/>
    </source>
</evidence>
<accession>A0ABU3KB91</accession>
<dbReference type="InterPro" id="IPR003416">
    <property type="entry name" value="MgtC/SapB/SrpB/YhiD_fam"/>
</dbReference>
<dbReference type="Pfam" id="PF02308">
    <property type="entry name" value="MgtC"/>
    <property type="match status" value="1"/>
</dbReference>
<evidence type="ECO:0000313" key="9">
    <source>
        <dbReference type="EMBL" id="MDT7043760.1"/>
    </source>
</evidence>
<name>A0ABU3KB91_9BACT</name>
<comment type="caution">
    <text evidence="9">The sequence shown here is derived from an EMBL/GenBank/DDBJ whole genome shotgun (WGS) entry which is preliminary data.</text>
</comment>
<evidence type="ECO:0000256" key="7">
    <source>
        <dbReference type="SAM" id="Phobius"/>
    </source>
</evidence>
<comment type="subcellular location">
    <subcellularLocation>
        <location evidence="1">Cell membrane</location>
        <topology evidence="1">Multi-pass membrane protein</topology>
    </subcellularLocation>
</comment>
<organism evidence="9 10">
    <name type="scientific">Candidatus Nitronereus thalassa</name>
    <dbReference type="NCBI Taxonomy" id="3020898"/>
    <lineage>
        <taxon>Bacteria</taxon>
        <taxon>Pseudomonadati</taxon>
        <taxon>Nitrospirota</taxon>
        <taxon>Nitrospiria</taxon>
        <taxon>Nitrospirales</taxon>
        <taxon>Nitrospiraceae</taxon>
        <taxon>Candidatus Nitronereus</taxon>
    </lineage>
</organism>
<feature type="transmembrane region" description="Helical" evidence="7">
    <location>
        <begin position="80"/>
        <end position="98"/>
    </location>
</feature>
<keyword evidence="3" id="KW-1003">Cell membrane</keyword>
<dbReference type="RefSeq" id="WP_313834353.1">
    <property type="nucleotide sequence ID" value="NZ_JAQOUE010000002.1"/>
</dbReference>